<evidence type="ECO:0000313" key="2">
    <source>
        <dbReference type="EMBL" id="SMX28026.1"/>
    </source>
</evidence>
<name>A0A238JDV3_9RHOB</name>
<accession>A0A238JDV3</accession>
<dbReference type="GO" id="GO:0005886">
    <property type="term" value="C:plasma membrane"/>
    <property type="evidence" value="ECO:0007669"/>
    <property type="project" value="TreeGrafter"/>
</dbReference>
<feature type="transmembrane region" description="Helical" evidence="1">
    <location>
        <begin position="20"/>
        <end position="47"/>
    </location>
</feature>
<keyword evidence="1" id="KW-0812">Transmembrane</keyword>
<dbReference type="AlphaFoldDB" id="A0A238JDV3"/>
<dbReference type="PANTHER" id="PTHR35813:SF1">
    <property type="entry name" value="INNER MEMBRANE PROTEIN YBAN"/>
    <property type="match status" value="1"/>
</dbReference>
<keyword evidence="1" id="KW-1133">Transmembrane helix</keyword>
<dbReference type="InterPro" id="IPR007401">
    <property type="entry name" value="DUF454"/>
</dbReference>
<gene>
    <name evidence="2" type="primary">ybaN</name>
    <name evidence="2" type="ORF">TRP8649_02138</name>
</gene>
<sequence>MTQKRHHILTRPVWVLFGGISLALGVIGIVLPILPTTPFVLLAAFCFGKGSPRLRRWLETHPTFGTPILTWEDHGAIAPRHKKMAATMMAAAFLLSLVLQLPLYVLIIQAICLSGAAFYVLSRPDGPAE</sequence>
<protein>
    <submittedName>
        <fullName evidence="2">Inner membrane protein YbaN</fullName>
    </submittedName>
</protein>
<proteinExistence type="predicted"/>
<keyword evidence="1" id="KW-0472">Membrane</keyword>
<dbReference type="PIRSF" id="PIRSF016789">
    <property type="entry name" value="DUF454"/>
    <property type="match status" value="1"/>
</dbReference>
<feature type="transmembrane region" description="Helical" evidence="1">
    <location>
        <begin position="90"/>
        <end position="121"/>
    </location>
</feature>
<evidence type="ECO:0000256" key="1">
    <source>
        <dbReference type="SAM" id="Phobius"/>
    </source>
</evidence>
<organism evidence="2 3">
    <name type="scientific">Pelagimonas phthalicica</name>
    <dbReference type="NCBI Taxonomy" id="1037362"/>
    <lineage>
        <taxon>Bacteria</taxon>
        <taxon>Pseudomonadati</taxon>
        <taxon>Pseudomonadota</taxon>
        <taxon>Alphaproteobacteria</taxon>
        <taxon>Rhodobacterales</taxon>
        <taxon>Roseobacteraceae</taxon>
        <taxon>Pelagimonas</taxon>
    </lineage>
</organism>
<dbReference type="Pfam" id="PF04304">
    <property type="entry name" value="DUF454"/>
    <property type="match status" value="1"/>
</dbReference>
<keyword evidence="3" id="KW-1185">Reference proteome</keyword>
<dbReference type="PANTHER" id="PTHR35813">
    <property type="entry name" value="INNER MEMBRANE PROTEIN YBAN"/>
    <property type="match status" value="1"/>
</dbReference>
<dbReference type="RefSeq" id="WP_235871904.1">
    <property type="nucleotide sequence ID" value="NZ_FXXP01000002.1"/>
</dbReference>
<reference evidence="3" key="1">
    <citation type="submission" date="2017-05" db="EMBL/GenBank/DDBJ databases">
        <authorList>
            <person name="Rodrigo-Torres L."/>
            <person name="Arahal R. D."/>
            <person name="Lucena T."/>
        </authorList>
    </citation>
    <scope>NUCLEOTIDE SEQUENCE [LARGE SCALE GENOMIC DNA]</scope>
    <source>
        <strain evidence="3">CECT 8649</strain>
    </source>
</reference>
<dbReference type="EMBL" id="FXXP01000002">
    <property type="protein sequence ID" value="SMX28026.1"/>
    <property type="molecule type" value="Genomic_DNA"/>
</dbReference>
<dbReference type="Proteomes" id="UP000225972">
    <property type="component" value="Unassembled WGS sequence"/>
</dbReference>
<evidence type="ECO:0000313" key="3">
    <source>
        <dbReference type="Proteomes" id="UP000225972"/>
    </source>
</evidence>